<evidence type="ECO:0000256" key="1">
    <source>
        <dbReference type="SAM" id="Phobius"/>
    </source>
</evidence>
<keyword evidence="1" id="KW-0812">Transmembrane</keyword>
<evidence type="ECO:0000259" key="2">
    <source>
        <dbReference type="Pfam" id="PF13400"/>
    </source>
</evidence>
<dbReference type="RefSeq" id="WP_068426557.1">
    <property type="nucleotide sequence ID" value="NZ_LVHI01000014.1"/>
</dbReference>
<name>A0A177YED7_9NOCA</name>
<comment type="caution">
    <text evidence="3">The sequence shown here is derived from an EMBL/GenBank/DDBJ whole genome shotgun (WGS) entry which is preliminary data.</text>
</comment>
<proteinExistence type="predicted"/>
<accession>A0A177YED7</accession>
<evidence type="ECO:0000313" key="3">
    <source>
        <dbReference type="EMBL" id="OAK53904.1"/>
    </source>
</evidence>
<dbReference type="Pfam" id="PF13400">
    <property type="entry name" value="Tad"/>
    <property type="match status" value="1"/>
</dbReference>
<evidence type="ECO:0000313" key="4">
    <source>
        <dbReference type="Proteomes" id="UP000077519"/>
    </source>
</evidence>
<dbReference type="EMBL" id="LVHI01000014">
    <property type="protein sequence ID" value="OAK53904.1"/>
    <property type="molecule type" value="Genomic_DNA"/>
</dbReference>
<keyword evidence="1" id="KW-0472">Membrane</keyword>
<dbReference type="AlphaFoldDB" id="A0A177YED7"/>
<dbReference type="NCBIfam" id="TIGR03816">
    <property type="entry name" value="tadE_like_DECH"/>
    <property type="match status" value="1"/>
</dbReference>
<dbReference type="Proteomes" id="UP000077519">
    <property type="component" value="Unassembled WGS sequence"/>
</dbReference>
<sequence length="115" mass="11349">MTMDRDDGGVTVLAALAVAALVVVVIAIVHVGSAISGRHRAQSAADLSALAAASALDLGIADACAAAADVVERAEATLVDCTVDGWDVVVEVSITLPLGRFGVRDATAAARAGPA</sequence>
<reference evidence="3 4" key="1">
    <citation type="submission" date="2016-03" db="EMBL/GenBank/DDBJ databases">
        <title>Genome sequence of Rhodococcus kyotonensis KB10.</title>
        <authorList>
            <person name="Jeong H."/>
            <person name="Hong C.E."/>
            <person name="Jo S.H."/>
            <person name="Park J.M."/>
        </authorList>
    </citation>
    <scope>NUCLEOTIDE SEQUENCE [LARGE SCALE GENOMIC DNA]</scope>
    <source>
        <strain evidence="3 4">KB10</strain>
    </source>
</reference>
<gene>
    <name evidence="3" type="ORF">A3K89_21595</name>
</gene>
<organism evidence="3 4">
    <name type="scientific">Rhodococcoides kyotonense</name>
    <dbReference type="NCBI Taxonomy" id="398843"/>
    <lineage>
        <taxon>Bacteria</taxon>
        <taxon>Bacillati</taxon>
        <taxon>Actinomycetota</taxon>
        <taxon>Actinomycetes</taxon>
        <taxon>Mycobacteriales</taxon>
        <taxon>Nocardiaceae</taxon>
        <taxon>Rhodococcoides</taxon>
    </lineage>
</organism>
<keyword evidence="4" id="KW-1185">Reference proteome</keyword>
<protein>
    <submittedName>
        <fullName evidence="3">Pilus assembly protein TadE</fullName>
    </submittedName>
</protein>
<feature type="transmembrane region" description="Helical" evidence="1">
    <location>
        <begin position="12"/>
        <end position="32"/>
    </location>
</feature>
<dbReference type="InterPro" id="IPR021202">
    <property type="entry name" value="Rv3654c-like"/>
</dbReference>
<feature type="domain" description="Putative Flp pilus-assembly TadG-like N-terminal" evidence="2">
    <location>
        <begin position="8"/>
        <end position="55"/>
    </location>
</feature>
<keyword evidence="1" id="KW-1133">Transmembrane helix</keyword>
<dbReference type="InterPro" id="IPR028087">
    <property type="entry name" value="Tad_N"/>
</dbReference>